<keyword evidence="1" id="KW-0808">Transferase</keyword>
<dbReference type="InterPro" id="IPR051681">
    <property type="entry name" value="Ser/Thr_Kinases-Pseudokinases"/>
</dbReference>
<keyword evidence="1" id="KW-0723">Serine/threonine-protein kinase</keyword>
<evidence type="ECO:0000256" key="1">
    <source>
        <dbReference type="ARBA" id="ARBA00022527"/>
    </source>
</evidence>
<evidence type="ECO:0000256" key="5">
    <source>
        <dbReference type="SAM" id="MobiDB-lite"/>
    </source>
</evidence>
<dbReference type="PROSITE" id="PS50011">
    <property type="entry name" value="PROTEIN_KINASE_DOM"/>
    <property type="match status" value="1"/>
</dbReference>
<dbReference type="PANTHER" id="PTHR44329">
    <property type="entry name" value="SERINE/THREONINE-PROTEIN KINASE TNNI3K-RELATED"/>
    <property type="match status" value="1"/>
</dbReference>
<keyword evidence="3 4" id="KW-0067">ATP-binding</keyword>
<feature type="compositionally biased region" description="Polar residues" evidence="5">
    <location>
        <begin position="351"/>
        <end position="364"/>
    </location>
</feature>
<evidence type="ECO:0000256" key="2">
    <source>
        <dbReference type="ARBA" id="ARBA00022741"/>
    </source>
</evidence>
<dbReference type="Gene3D" id="1.25.40.10">
    <property type="entry name" value="Tetratricopeptide repeat domain"/>
    <property type="match status" value="1"/>
</dbReference>
<sequence length="1241" mass="140755">MSEFIHVYRAFDIDNFIFKKENKIGKGSFGKVYKVEEKDTGKLFAAKVIDFESITPSGKVDLEREITINAKLSHPAIIKFIGFSPVDFKKKNRAVIVTEYLPKGSLNKYIEYENKSIPIDGWDMTKKLIIIYGIAAAMSFLHSNNIIHRDLKPENILLDDSLFPKITDFGLSKSCDSNTTQSLAGIKGTPLYCAPEVLNKGSFSPAGDVYSFSLIVYEIMTSANPFRKLENIYQLIAKVSHGERPDIDNTIPDSYRRLIVDCWSQDPKDRPTFDGIVSRLKEESGFITKNVNEDEFLDYVDLVDNNRKSFEQRLPCDVHSPFQRKTVIGKPEDQIKVVQKSQNEKGDDSDITTQESSGKSRQTEYSYSDSSDQDSTRKDEIQGFSQTDESKTISLVESHCQHRKITKSSSFQISLSSGKTRQIESSYSDSYDQGNTKKDEINEMPGFSQTDESKTISLVESHCQHRKLTKSSSFQISLSSGKTRQIESSYSDSYDLDNTVKINQSKNNVENAIVSQYKAPISPLLKPRSKFLSRKIKLVDSSSSRSDSDSDGFKISKIQARKRLSPKLQPFKTPPRPCPINIHFDESDSDESNEASNYYEKSDEANATPNNDQNKEVNNAPDNDKNKEANTTPVNDKNNKELTGVVNTKESEEWKRLFPSKTEAYIPKQKKDRSPFGKRTIKSVGDFNKNSILPIDIFIYLSDDCQSIVNAAQNDPNRQYFLAVNLINGTGGFQQSTEYGISCLERSIKGNCVNSILYYCQILTEGKLVPKNVDKAKKILKDHMKIDDSHIYLTYARLMMDENNIQEAKKYYFKAAEKGNGEAQYEYGIVIWNSKQKNFVKDAAYYIKMSKFNGYSKGELFLTVLNELEKIFEFTSLHEKIQFFFISKLVGYCKNIDQRNFKLIPILIDYKSVDKFDKYDFFQSTGFESLLKYFNDFSIEISLLSKKYNKIIKIIAKKKMKVHSNLNVILSIYNIKDVDAKLFYDQIPDGIEEKKVKEDKSEFEYNLYKSAWCIRHNKITYKMMSSVFNKVVIDSSVQSLNSMVFSGCNSITEIFIPPSIKSIGESCFSFCNSLVHVTIPSSVTFIERRTFSSCLSLKEIIIPSSVRVIEERAFSSCESLVNVSLPMTIEKLGDGCFENCSSLKSLKIPTSLMMINALTFSSCTSLVKISIPPNVVAIKDYAFFGCTSLVEVDMPKSLKSIGEKAFYNCCSLTNFIVPASIVSISSEAFFGCKTNPQTFNK</sequence>
<dbReference type="InterPro" id="IPR032675">
    <property type="entry name" value="LRR_dom_sf"/>
</dbReference>
<dbReference type="Pfam" id="PF13306">
    <property type="entry name" value="LRR_5"/>
    <property type="match status" value="1"/>
</dbReference>
<proteinExistence type="predicted"/>
<dbReference type="EMBL" id="JAPFFF010000013">
    <property type="protein sequence ID" value="KAK8871859.1"/>
    <property type="molecule type" value="Genomic_DNA"/>
</dbReference>
<evidence type="ECO:0000259" key="6">
    <source>
        <dbReference type="PROSITE" id="PS50011"/>
    </source>
</evidence>
<keyword evidence="2 4" id="KW-0547">Nucleotide-binding</keyword>
<protein>
    <recommendedName>
        <fullName evidence="6">Protein kinase domain-containing protein</fullName>
    </recommendedName>
</protein>
<evidence type="ECO:0000256" key="4">
    <source>
        <dbReference type="PROSITE-ProRule" id="PRU10141"/>
    </source>
</evidence>
<reference evidence="7 8" key="1">
    <citation type="submission" date="2024-04" db="EMBL/GenBank/DDBJ databases">
        <title>Tritrichomonas musculus Genome.</title>
        <authorList>
            <person name="Alves-Ferreira E."/>
            <person name="Grigg M."/>
            <person name="Lorenzi H."/>
            <person name="Galac M."/>
        </authorList>
    </citation>
    <scope>NUCLEOTIDE SEQUENCE [LARGE SCALE GENOMIC DNA]</scope>
    <source>
        <strain evidence="7 8">EAF2021</strain>
    </source>
</reference>
<keyword evidence="8" id="KW-1185">Reference proteome</keyword>
<gene>
    <name evidence="7" type="ORF">M9Y10_007604</name>
</gene>
<feature type="compositionally biased region" description="Polar residues" evidence="5">
    <location>
        <begin position="605"/>
        <end position="621"/>
    </location>
</feature>
<feature type="compositionally biased region" description="Polar residues" evidence="5">
    <location>
        <begin position="412"/>
        <end position="434"/>
    </location>
</feature>
<feature type="domain" description="Protein kinase" evidence="6">
    <location>
        <begin position="18"/>
        <end position="287"/>
    </location>
</feature>
<feature type="region of interest" description="Disordered" evidence="5">
    <location>
        <begin position="339"/>
        <end position="389"/>
    </location>
</feature>
<organism evidence="7 8">
    <name type="scientific">Tritrichomonas musculus</name>
    <dbReference type="NCBI Taxonomy" id="1915356"/>
    <lineage>
        <taxon>Eukaryota</taxon>
        <taxon>Metamonada</taxon>
        <taxon>Parabasalia</taxon>
        <taxon>Tritrichomonadida</taxon>
        <taxon>Tritrichomonadidae</taxon>
        <taxon>Tritrichomonas</taxon>
    </lineage>
</organism>
<dbReference type="InterPro" id="IPR011990">
    <property type="entry name" value="TPR-like_helical_dom_sf"/>
</dbReference>
<accession>A0ABR2J2Q5</accession>
<dbReference type="PROSITE" id="PS00108">
    <property type="entry name" value="PROTEIN_KINASE_ST"/>
    <property type="match status" value="1"/>
</dbReference>
<dbReference type="PRINTS" id="PR00109">
    <property type="entry name" value="TYRKINASE"/>
</dbReference>
<evidence type="ECO:0000256" key="3">
    <source>
        <dbReference type="ARBA" id="ARBA00022840"/>
    </source>
</evidence>
<comment type="caution">
    <text evidence="7">The sequence shown here is derived from an EMBL/GenBank/DDBJ whole genome shotgun (WGS) entry which is preliminary data.</text>
</comment>
<dbReference type="InterPro" id="IPR000719">
    <property type="entry name" value="Prot_kinase_dom"/>
</dbReference>
<dbReference type="InterPro" id="IPR011009">
    <property type="entry name" value="Kinase-like_dom_sf"/>
</dbReference>
<dbReference type="Pfam" id="PF00069">
    <property type="entry name" value="Pkinase"/>
    <property type="match status" value="1"/>
</dbReference>
<evidence type="ECO:0000313" key="7">
    <source>
        <dbReference type="EMBL" id="KAK8871859.1"/>
    </source>
</evidence>
<dbReference type="SUPFAM" id="SSF52058">
    <property type="entry name" value="L domain-like"/>
    <property type="match status" value="1"/>
</dbReference>
<name>A0ABR2J2Q5_9EUKA</name>
<dbReference type="InterPro" id="IPR008271">
    <property type="entry name" value="Ser/Thr_kinase_AS"/>
</dbReference>
<dbReference type="Proteomes" id="UP001470230">
    <property type="component" value="Unassembled WGS sequence"/>
</dbReference>
<dbReference type="SUPFAM" id="SSF81901">
    <property type="entry name" value="HCP-like"/>
    <property type="match status" value="1"/>
</dbReference>
<dbReference type="PANTHER" id="PTHR44329:SF214">
    <property type="entry name" value="PROTEIN KINASE DOMAIN-CONTAINING PROTEIN"/>
    <property type="match status" value="1"/>
</dbReference>
<dbReference type="InterPro" id="IPR026906">
    <property type="entry name" value="LRR_5"/>
</dbReference>
<dbReference type="SMART" id="SM00220">
    <property type="entry name" value="S_TKc"/>
    <property type="match status" value="1"/>
</dbReference>
<evidence type="ECO:0000313" key="8">
    <source>
        <dbReference type="Proteomes" id="UP001470230"/>
    </source>
</evidence>
<keyword evidence="1" id="KW-0418">Kinase</keyword>
<feature type="region of interest" description="Disordered" evidence="5">
    <location>
        <begin position="412"/>
        <end position="451"/>
    </location>
</feature>
<dbReference type="Gene3D" id="3.80.10.10">
    <property type="entry name" value="Ribonuclease Inhibitor"/>
    <property type="match status" value="1"/>
</dbReference>
<dbReference type="Gene3D" id="1.10.510.10">
    <property type="entry name" value="Transferase(Phosphotransferase) domain 1"/>
    <property type="match status" value="1"/>
</dbReference>
<dbReference type="InterPro" id="IPR017441">
    <property type="entry name" value="Protein_kinase_ATP_BS"/>
</dbReference>
<dbReference type="InterPro" id="IPR001245">
    <property type="entry name" value="Ser-Thr/Tyr_kinase_cat_dom"/>
</dbReference>
<dbReference type="PROSITE" id="PS00107">
    <property type="entry name" value="PROTEIN_KINASE_ATP"/>
    <property type="match status" value="1"/>
</dbReference>
<feature type="region of interest" description="Disordered" evidence="5">
    <location>
        <begin position="538"/>
        <end position="644"/>
    </location>
</feature>
<dbReference type="SUPFAM" id="SSF56112">
    <property type="entry name" value="Protein kinase-like (PK-like)"/>
    <property type="match status" value="1"/>
</dbReference>
<dbReference type="CDD" id="cd13999">
    <property type="entry name" value="STKc_MAP3K-like"/>
    <property type="match status" value="1"/>
</dbReference>
<feature type="binding site" evidence="4">
    <location>
        <position position="47"/>
    </location>
    <ligand>
        <name>ATP</name>
        <dbReference type="ChEBI" id="CHEBI:30616"/>
    </ligand>
</feature>
<dbReference type="Gene3D" id="3.40.50.12480">
    <property type="match status" value="1"/>
</dbReference>